<dbReference type="PANTHER" id="PTHR30075:SF2">
    <property type="entry name" value="GLYCINE--TRNA LIGASE, CHLOROPLASTIC_MITOCHONDRIAL 2"/>
    <property type="match status" value="1"/>
</dbReference>
<dbReference type="STRING" id="1045855.DSC_01495"/>
<dbReference type="NCBIfam" id="NF006827">
    <property type="entry name" value="PRK09348.1"/>
    <property type="match status" value="1"/>
</dbReference>
<dbReference type="HAMAP" id="MF_00254">
    <property type="entry name" value="Gly_tRNA_synth_alpha"/>
    <property type="match status" value="1"/>
</dbReference>
<comment type="catalytic activity">
    <reaction evidence="8 9">
        <text>tRNA(Gly) + glycine + ATP = glycyl-tRNA(Gly) + AMP + diphosphate</text>
        <dbReference type="Rhea" id="RHEA:16013"/>
        <dbReference type="Rhea" id="RHEA-COMP:9664"/>
        <dbReference type="Rhea" id="RHEA-COMP:9683"/>
        <dbReference type="ChEBI" id="CHEBI:30616"/>
        <dbReference type="ChEBI" id="CHEBI:33019"/>
        <dbReference type="ChEBI" id="CHEBI:57305"/>
        <dbReference type="ChEBI" id="CHEBI:78442"/>
        <dbReference type="ChEBI" id="CHEBI:78522"/>
        <dbReference type="ChEBI" id="CHEBI:456215"/>
        <dbReference type="EC" id="6.1.1.14"/>
    </reaction>
</comment>
<gene>
    <name evidence="9 10" type="primary">glyQ</name>
    <name evidence="10" type="ordered locus">DSC_01495</name>
</gene>
<keyword evidence="6 9" id="KW-0648">Protein biosynthesis</keyword>
<dbReference type="PRINTS" id="PR01044">
    <property type="entry name" value="TRNASYNTHGA"/>
</dbReference>
<dbReference type="PROSITE" id="PS50861">
    <property type="entry name" value="AA_TRNA_LIGASE_II_GLYAB"/>
    <property type="match status" value="1"/>
</dbReference>
<dbReference type="InterPro" id="IPR045864">
    <property type="entry name" value="aa-tRNA-synth_II/BPL/LPL"/>
</dbReference>
<dbReference type="KEGG" id="psd:DSC_01495"/>
<reference evidence="10 11" key="1">
    <citation type="journal article" date="2012" name="J. Bacteriol.">
        <title>Complete Genome Sequence of the BTEX-Degrading Bacterium Pseudoxanthomonas spadix BD-a59.</title>
        <authorList>
            <person name="Lee S.H."/>
            <person name="Jin H.M."/>
            <person name="Lee H.J."/>
            <person name="Kim J.M."/>
            <person name="Jeon C.O."/>
        </authorList>
    </citation>
    <scope>NUCLEOTIDE SEQUENCE [LARGE SCALE GENOMIC DNA]</scope>
    <source>
        <strain evidence="10 11">BD-a59</strain>
    </source>
</reference>
<dbReference type="InterPro" id="IPR006194">
    <property type="entry name" value="Gly-tRNA-synth_heterodimer"/>
</dbReference>
<dbReference type="SUPFAM" id="SSF55681">
    <property type="entry name" value="Class II aaRS and biotin synthetases"/>
    <property type="match status" value="1"/>
</dbReference>
<organism evidence="10 11">
    <name type="scientific">Pseudoxanthomonas spadix (strain BD-a59)</name>
    <dbReference type="NCBI Taxonomy" id="1045855"/>
    <lineage>
        <taxon>Bacteria</taxon>
        <taxon>Pseudomonadati</taxon>
        <taxon>Pseudomonadota</taxon>
        <taxon>Gammaproteobacteria</taxon>
        <taxon>Lysobacterales</taxon>
        <taxon>Lysobacteraceae</taxon>
        <taxon>Pseudoxanthomonas</taxon>
    </lineage>
</organism>
<evidence type="ECO:0000256" key="7">
    <source>
        <dbReference type="ARBA" id="ARBA00023146"/>
    </source>
</evidence>
<keyword evidence="9" id="KW-0963">Cytoplasm</keyword>
<evidence type="ECO:0000256" key="6">
    <source>
        <dbReference type="ARBA" id="ARBA00022917"/>
    </source>
</evidence>
<name>G7UU63_PSEUP</name>
<dbReference type="GO" id="GO:0005829">
    <property type="term" value="C:cytosol"/>
    <property type="evidence" value="ECO:0007669"/>
    <property type="project" value="TreeGrafter"/>
</dbReference>
<dbReference type="RefSeq" id="WP_014159130.1">
    <property type="nucleotide sequence ID" value="NC_016147.2"/>
</dbReference>
<dbReference type="AlphaFoldDB" id="G7UU63"/>
<comment type="similarity">
    <text evidence="1 9">Belongs to the class-II aminoacyl-tRNA synthetase family.</text>
</comment>
<comment type="subcellular location">
    <subcellularLocation>
        <location evidence="9">Cytoplasm</location>
    </subcellularLocation>
</comment>
<dbReference type="Proteomes" id="UP000005870">
    <property type="component" value="Chromosome"/>
</dbReference>
<dbReference type="HOGENOM" id="CLU_057066_0_1_6"/>
<dbReference type="EC" id="6.1.1.14" evidence="9"/>
<keyword evidence="3 9" id="KW-0436">Ligase</keyword>
<dbReference type="EMBL" id="CP003093">
    <property type="protein sequence ID" value="AER54952.1"/>
    <property type="molecule type" value="Genomic_DNA"/>
</dbReference>
<evidence type="ECO:0000313" key="10">
    <source>
        <dbReference type="EMBL" id="AER54952.1"/>
    </source>
</evidence>
<dbReference type="NCBIfam" id="TIGR00388">
    <property type="entry name" value="glyQ"/>
    <property type="match status" value="1"/>
</dbReference>
<keyword evidence="5 9" id="KW-0067">ATP-binding</keyword>
<dbReference type="InterPro" id="IPR002310">
    <property type="entry name" value="Gly-tRNA_ligase_asu"/>
</dbReference>
<protein>
    <recommendedName>
        <fullName evidence="9">Glycine--tRNA ligase alpha subunit</fullName>
        <ecNumber evidence="9">6.1.1.14</ecNumber>
    </recommendedName>
    <alternativeName>
        <fullName evidence="9">Glycyl-tRNA synthetase alpha subunit</fullName>
        <shortName evidence="9">GlyRS</shortName>
    </alternativeName>
</protein>
<evidence type="ECO:0000256" key="9">
    <source>
        <dbReference type="HAMAP-Rule" id="MF_00254"/>
    </source>
</evidence>
<dbReference type="GO" id="GO:0005524">
    <property type="term" value="F:ATP binding"/>
    <property type="evidence" value="ECO:0007669"/>
    <property type="project" value="UniProtKB-UniRule"/>
</dbReference>
<accession>G7UU63</accession>
<evidence type="ECO:0000256" key="1">
    <source>
        <dbReference type="ARBA" id="ARBA00008226"/>
    </source>
</evidence>
<evidence type="ECO:0000256" key="8">
    <source>
        <dbReference type="ARBA" id="ARBA00047937"/>
    </source>
</evidence>
<dbReference type="Pfam" id="PF02091">
    <property type="entry name" value="tRNA-synt_2e"/>
    <property type="match status" value="1"/>
</dbReference>
<keyword evidence="4 9" id="KW-0547">Nucleotide-binding</keyword>
<keyword evidence="11" id="KW-1185">Reference proteome</keyword>
<dbReference type="Gene3D" id="3.30.930.10">
    <property type="entry name" value="Bira Bifunctional Protein, Domain 2"/>
    <property type="match status" value="1"/>
</dbReference>
<dbReference type="FunFam" id="3.30.930.10:FF:000006">
    <property type="entry name" value="Glycine--tRNA ligase alpha subunit"/>
    <property type="match status" value="1"/>
</dbReference>
<sequence>MTVPTAPPTTVQPLTFQGLIQTLNQYWAGQGCVLVQPLDLEVGAGTFHPATFLRALGPEPWNAAYVQPSRRPTDGRYGQNPNRLQHYYQYQVAMKPNPDNLQQLYLDSLKALGIDPRVHDLRFVEDNWESPTLGAWGLGWEVWLNGMEVTQFTYFQQAGGIECRPVLGEITYGLERLCMYLQACDNVYDLIWTYGPDGTPVTYGDVFHQNEVEQSSYNFEHANVAELFHRFDACEAESQALVQAGLPLPAYEQVCKASHCFNLLDARRAISVTERQRYILRVRALAQAVAKAYYAQREKLGFPGLKRGQIKVAA</sequence>
<evidence type="ECO:0000256" key="3">
    <source>
        <dbReference type="ARBA" id="ARBA00022598"/>
    </source>
</evidence>
<keyword evidence="7 9" id="KW-0030">Aminoacyl-tRNA synthetase</keyword>
<comment type="subunit">
    <text evidence="2 9">Tetramer of two alpha and two beta subunits.</text>
</comment>
<dbReference type="Gene3D" id="1.20.58.180">
    <property type="entry name" value="Class II aaRS and biotin synthetases, domain 2"/>
    <property type="match status" value="1"/>
</dbReference>
<dbReference type="CDD" id="cd00733">
    <property type="entry name" value="GlyRS_alpha_core"/>
    <property type="match status" value="1"/>
</dbReference>
<dbReference type="eggNOG" id="COG0752">
    <property type="taxonomic scope" value="Bacteria"/>
</dbReference>
<evidence type="ECO:0000256" key="2">
    <source>
        <dbReference type="ARBA" id="ARBA00011209"/>
    </source>
</evidence>
<evidence type="ECO:0000256" key="5">
    <source>
        <dbReference type="ARBA" id="ARBA00022840"/>
    </source>
</evidence>
<proteinExistence type="inferred from homology"/>
<evidence type="ECO:0000256" key="4">
    <source>
        <dbReference type="ARBA" id="ARBA00022741"/>
    </source>
</evidence>
<dbReference type="PANTHER" id="PTHR30075">
    <property type="entry name" value="GLYCYL-TRNA SYNTHETASE"/>
    <property type="match status" value="1"/>
</dbReference>
<dbReference type="GO" id="GO:0006426">
    <property type="term" value="P:glycyl-tRNA aminoacylation"/>
    <property type="evidence" value="ECO:0007669"/>
    <property type="project" value="UniProtKB-UniRule"/>
</dbReference>
<dbReference type="OrthoDB" id="9802183at2"/>
<evidence type="ECO:0000313" key="11">
    <source>
        <dbReference type="Proteomes" id="UP000005870"/>
    </source>
</evidence>
<dbReference type="GO" id="GO:0004820">
    <property type="term" value="F:glycine-tRNA ligase activity"/>
    <property type="evidence" value="ECO:0007669"/>
    <property type="project" value="UniProtKB-UniRule"/>
</dbReference>